<proteinExistence type="predicted"/>
<dbReference type="OrthoDB" id="9810154at2"/>
<dbReference type="InterPro" id="IPR029033">
    <property type="entry name" value="His_PPase_superfam"/>
</dbReference>
<dbReference type="CDD" id="cd07067">
    <property type="entry name" value="HP_PGM_like"/>
    <property type="match status" value="1"/>
</dbReference>
<sequence>MKTLYLVRHAKSSWENALQSDFDRPLNERGLKSAPLMAELLKEKNVTPDIIVSSPANRATTTAGIFAGILGYPEEKIVQNMEIYTGGSSALLQIVRSLPDDCTSAALFGHNPVMTDFSNFLTGKHLDNMVTCGVVRIDMDNCSWKDAGERSGTLAWYEYPKKRE</sequence>
<feature type="binding site" evidence="1">
    <location>
        <position position="58"/>
    </location>
    <ligand>
        <name>substrate</name>
    </ligand>
</feature>
<name>A0A101JU70_CHLLI</name>
<dbReference type="PANTHER" id="PTHR47623:SF1">
    <property type="entry name" value="OS09G0287300 PROTEIN"/>
    <property type="match status" value="1"/>
</dbReference>
<reference evidence="2 3" key="1">
    <citation type="submission" date="2015-10" db="EMBL/GenBank/DDBJ databases">
        <title>Draft Genome Sequence of Chlorobium limicola strain Frasassi Growing under Artificial Lighting in the Frasassi Cave System.</title>
        <authorList>
            <person name="Mansor M."/>
            <person name="Macalady J."/>
        </authorList>
    </citation>
    <scope>NUCLEOTIDE SEQUENCE [LARGE SCALE GENOMIC DNA]</scope>
    <source>
        <strain evidence="2 3">Frasassi</strain>
    </source>
</reference>
<evidence type="ECO:0000313" key="3">
    <source>
        <dbReference type="Proteomes" id="UP000053937"/>
    </source>
</evidence>
<accession>A0A101JU70</accession>
<comment type="caution">
    <text evidence="2">The sequence shown here is derived from an EMBL/GenBank/DDBJ whole genome shotgun (WGS) entry which is preliminary data.</text>
</comment>
<dbReference type="Gene3D" id="3.40.50.1240">
    <property type="entry name" value="Phosphoglycerate mutase-like"/>
    <property type="match status" value="1"/>
</dbReference>
<organism evidence="2 3">
    <name type="scientific">Chlorobium limicola</name>
    <dbReference type="NCBI Taxonomy" id="1092"/>
    <lineage>
        <taxon>Bacteria</taxon>
        <taxon>Pseudomonadati</taxon>
        <taxon>Chlorobiota</taxon>
        <taxon>Chlorobiia</taxon>
        <taxon>Chlorobiales</taxon>
        <taxon>Chlorobiaceae</taxon>
        <taxon>Chlorobium/Pelodictyon group</taxon>
        <taxon>Chlorobium</taxon>
    </lineage>
</organism>
<dbReference type="RefSeq" id="WP_059138126.1">
    <property type="nucleotide sequence ID" value="NZ_LMBR01000002.1"/>
</dbReference>
<gene>
    <name evidence="2" type="ORF">ASB62_00440</name>
</gene>
<dbReference type="Pfam" id="PF00300">
    <property type="entry name" value="His_Phos_1"/>
    <property type="match status" value="1"/>
</dbReference>
<dbReference type="EMBL" id="LMBR01000002">
    <property type="protein sequence ID" value="KUL33125.1"/>
    <property type="molecule type" value="Genomic_DNA"/>
</dbReference>
<dbReference type="Proteomes" id="UP000053937">
    <property type="component" value="Unassembled WGS sequence"/>
</dbReference>
<protein>
    <submittedName>
        <fullName evidence="2">Phosphohistidine phosphatase</fullName>
    </submittedName>
</protein>
<evidence type="ECO:0000313" key="2">
    <source>
        <dbReference type="EMBL" id="KUL33125.1"/>
    </source>
</evidence>
<dbReference type="InterPro" id="IPR013078">
    <property type="entry name" value="His_Pase_superF_clade-1"/>
</dbReference>
<dbReference type="AlphaFoldDB" id="A0A101JU70"/>
<dbReference type="SMART" id="SM00855">
    <property type="entry name" value="PGAM"/>
    <property type="match status" value="1"/>
</dbReference>
<dbReference type="SUPFAM" id="SSF53254">
    <property type="entry name" value="Phosphoglycerate mutase-like"/>
    <property type="match status" value="1"/>
</dbReference>
<dbReference type="PANTHER" id="PTHR47623">
    <property type="entry name" value="OS09G0287300 PROTEIN"/>
    <property type="match status" value="1"/>
</dbReference>
<keyword evidence="3" id="KW-1185">Reference proteome</keyword>
<evidence type="ECO:0000256" key="1">
    <source>
        <dbReference type="PIRSR" id="PIRSR613078-2"/>
    </source>
</evidence>